<reference evidence="2" key="1">
    <citation type="submission" date="2017-09" db="EMBL/GenBank/DDBJ databases">
        <authorList>
            <person name="Varghese N."/>
            <person name="Submissions S."/>
        </authorList>
    </citation>
    <scope>NUCLEOTIDE SEQUENCE [LARGE SCALE GENOMIC DNA]</scope>
    <source>
        <strain evidence="2">DSM 25885</strain>
    </source>
</reference>
<gene>
    <name evidence="1" type="ORF">SAMN06265377_3551</name>
</gene>
<dbReference type="EMBL" id="OBEH01000006">
    <property type="protein sequence ID" value="SNZ01709.1"/>
    <property type="molecule type" value="Genomic_DNA"/>
</dbReference>
<protein>
    <submittedName>
        <fullName evidence="1">Uncharacterized protein</fullName>
    </submittedName>
</protein>
<accession>A0A285MWY4</accession>
<dbReference type="RefSeq" id="WP_097047135.1">
    <property type="nucleotide sequence ID" value="NZ_OBEH01000006.1"/>
</dbReference>
<evidence type="ECO:0000313" key="2">
    <source>
        <dbReference type="Proteomes" id="UP000219048"/>
    </source>
</evidence>
<keyword evidence="2" id="KW-1185">Reference proteome</keyword>
<dbReference type="Proteomes" id="UP000219048">
    <property type="component" value="Unassembled WGS sequence"/>
</dbReference>
<evidence type="ECO:0000313" key="1">
    <source>
        <dbReference type="EMBL" id="SNZ01709.1"/>
    </source>
</evidence>
<dbReference type="OrthoDB" id="1490824at2"/>
<organism evidence="1 2">
    <name type="scientific">Flagellimonas pacifica</name>
    <dbReference type="NCBI Taxonomy" id="1247520"/>
    <lineage>
        <taxon>Bacteria</taxon>
        <taxon>Pseudomonadati</taxon>
        <taxon>Bacteroidota</taxon>
        <taxon>Flavobacteriia</taxon>
        <taxon>Flavobacteriales</taxon>
        <taxon>Flavobacteriaceae</taxon>
        <taxon>Flagellimonas</taxon>
    </lineage>
</organism>
<proteinExistence type="predicted"/>
<sequence>MNITLQLRETLRFFLLPISFEKEADCIQALEKVLSEASIEKESYPTLLKNKHSDWKETGKPDAAFQHIISTILETANPKYGQLFSDNYFLIHSKLQENPFISFELSSILLSHLRLIAILAENEKMSSAKISNVLTSIDTRLSFISWKEIQQILSKLGLRPEMDLNHSKKQYQIDEELEIENFADADIGVSSFLVSQVAKNLKFPYDAEILLNKFADEEIAHLPYLQILHYQCLISEFYDHVLSVPYEFSPRGNVANWLFGKWDKLVSAGNPVLNNAKAVDVLDKNWARSRKTNEFENASVLVELLHGMDGMGYSASQELASWLRQWLIRYMKLNSVEIQPLPNDYDIDTIIKIISKIASNPTSTYGILEQRLLDVLASIKHSGSNWRPRGLKDSVNTNNTSRKKLGDIDFQDSSAHKIIAYEAHGGKLNKIYLEGHIKTFATSFRRRKEELEAIADIENWDITVVFVAFVFASDLTAEFEIDGLTISLEFKTFKEILSDISTDIDLLKYPFNNLLIDVVNSRRTPNFVREKIKSFLG</sequence>
<dbReference type="AlphaFoldDB" id="A0A285MWY4"/>
<name>A0A285MWY4_9FLAO</name>